<organism evidence="2 3">
    <name type="scientific">Methanobrevibacter millerae</name>
    <dbReference type="NCBI Taxonomy" id="230361"/>
    <lineage>
        <taxon>Archaea</taxon>
        <taxon>Methanobacteriati</taxon>
        <taxon>Methanobacteriota</taxon>
        <taxon>Methanomada group</taxon>
        <taxon>Methanobacteria</taxon>
        <taxon>Methanobacteriales</taxon>
        <taxon>Methanobacteriaceae</taxon>
        <taxon>Methanobrevibacter</taxon>
    </lineage>
</organism>
<dbReference type="EMBL" id="SUTF01000003">
    <property type="protein sequence ID" value="MBE6510221.1"/>
    <property type="molecule type" value="Genomic_DNA"/>
</dbReference>
<name>A0A8T3VLF3_9EURY</name>
<protein>
    <submittedName>
        <fullName evidence="2">Thymidylate synthase</fullName>
    </submittedName>
</protein>
<evidence type="ECO:0000256" key="1">
    <source>
        <dbReference type="ARBA" id="ARBA00022727"/>
    </source>
</evidence>
<dbReference type="SUPFAM" id="SSF55831">
    <property type="entry name" value="Thymidylate synthase/dCMP hydroxymethylase"/>
    <property type="match status" value="1"/>
</dbReference>
<accession>A0A8T3VLF3</accession>
<keyword evidence="1" id="KW-0545">Nucleotide biosynthesis</keyword>
<sequence>MLSINQCYLDFVNKILKEGKETYKDSNHHLVESLGNYYLIDDPLDLKFEAKYQHMTCEMMLDEIKSGKFDIDECPIKSDALYEYVKSFEDSSDQGFVYSYPNRILAHFDINQFDVMKERILHATGSNRAVAITYDPKLDADREDIPCLQFLQCIVRNNVLTIHCLFRSNDIFGAFYSNMFFIAYIGIKMKEELNKELLGEKVNFGGIHYHSTSGHIYNTDLKAARKLIANNK</sequence>
<dbReference type="PIRSF" id="PIRSF036752">
    <property type="entry name" value="TSase_MJ051"/>
    <property type="match status" value="1"/>
</dbReference>
<dbReference type="InterPro" id="IPR036926">
    <property type="entry name" value="Thymidate_synth/dCMP_Mease_sf"/>
</dbReference>
<dbReference type="GO" id="GO:0005737">
    <property type="term" value="C:cytoplasm"/>
    <property type="evidence" value="ECO:0007669"/>
    <property type="project" value="InterPro"/>
</dbReference>
<dbReference type="Proteomes" id="UP000713479">
    <property type="component" value="Unassembled WGS sequence"/>
</dbReference>
<evidence type="ECO:0000313" key="3">
    <source>
        <dbReference type="Proteomes" id="UP000713479"/>
    </source>
</evidence>
<reference evidence="2" key="1">
    <citation type="submission" date="2019-04" db="EMBL/GenBank/DDBJ databases">
        <title>Evolution of Biomass-Degrading Anaerobic Consortia Revealed by Metagenomics.</title>
        <authorList>
            <person name="Peng X."/>
        </authorList>
    </citation>
    <scope>NUCLEOTIDE SEQUENCE</scope>
    <source>
        <strain evidence="2">SIG13</strain>
    </source>
</reference>
<dbReference type="Gene3D" id="3.30.572.10">
    <property type="entry name" value="Thymidylate synthase/dCMP hydroxymethylase domain"/>
    <property type="match status" value="1"/>
</dbReference>
<dbReference type="GO" id="GO:0006235">
    <property type="term" value="P:dTTP biosynthetic process"/>
    <property type="evidence" value="ECO:0007669"/>
    <property type="project" value="InterPro"/>
</dbReference>
<evidence type="ECO:0000313" key="2">
    <source>
        <dbReference type="EMBL" id="MBE6510221.1"/>
    </source>
</evidence>
<gene>
    <name evidence="2" type="ORF">E7Z74_02990</name>
</gene>
<dbReference type="GO" id="GO:0004799">
    <property type="term" value="F:thymidylate synthase activity"/>
    <property type="evidence" value="ECO:0007669"/>
    <property type="project" value="InterPro"/>
</dbReference>
<proteinExistence type="predicted"/>
<comment type="caution">
    <text evidence="2">The sequence shown here is derived from an EMBL/GenBank/DDBJ whole genome shotgun (WGS) entry which is preliminary data.</text>
</comment>
<dbReference type="InterPro" id="IPR014620">
    <property type="entry name" value="Thymidylate_synthase_arc"/>
</dbReference>
<dbReference type="AlphaFoldDB" id="A0A8T3VLF3"/>